<comment type="catalytic activity">
    <reaction evidence="2 11">
        <text>glutathione + H2O = L-cysteinylglycine + L-glutamate</text>
        <dbReference type="Rhea" id="RHEA:28807"/>
        <dbReference type="ChEBI" id="CHEBI:15377"/>
        <dbReference type="ChEBI" id="CHEBI:29985"/>
        <dbReference type="ChEBI" id="CHEBI:57925"/>
        <dbReference type="ChEBI" id="CHEBI:61694"/>
        <dbReference type="EC" id="3.4.19.13"/>
    </reaction>
</comment>
<evidence type="ECO:0000256" key="4">
    <source>
        <dbReference type="ARBA" id="ARBA00022679"/>
    </source>
</evidence>
<evidence type="ECO:0000256" key="7">
    <source>
        <dbReference type="ARBA" id="ARBA00023315"/>
    </source>
</evidence>
<dbReference type="SUPFAM" id="SSF56235">
    <property type="entry name" value="N-terminal nucleophile aminohydrolases (Ntn hydrolases)"/>
    <property type="match status" value="1"/>
</dbReference>
<keyword evidence="14" id="KW-1185">Reference proteome</keyword>
<dbReference type="GO" id="GO:0006751">
    <property type="term" value="P:glutathione catabolic process"/>
    <property type="evidence" value="ECO:0007669"/>
    <property type="project" value="UniProtKB-UniRule"/>
</dbReference>
<comment type="PTM">
    <text evidence="11">Cleaved by autocatalysis into a large and a small subunit.</text>
</comment>
<organism evidence="13 14">
    <name type="scientific">Massilia horti</name>
    <dbReference type="NCBI Taxonomy" id="2562153"/>
    <lineage>
        <taxon>Bacteria</taxon>
        <taxon>Pseudomonadati</taxon>
        <taxon>Pseudomonadota</taxon>
        <taxon>Betaproteobacteria</taxon>
        <taxon>Burkholderiales</taxon>
        <taxon>Oxalobacteraceae</taxon>
        <taxon>Telluria group</taxon>
        <taxon>Massilia</taxon>
    </lineage>
</organism>
<comment type="subunit">
    <text evidence="11">This enzyme consists of two polypeptide chains, which are synthesized in precursor form from a single polypeptide.</text>
</comment>
<feature type="binding site" evidence="10">
    <location>
        <position position="101"/>
    </location>
    <ligand>
        <name>L-glutamate</name>
        <dbReference type="ChEBI" id="CHEBI:29985"/>
    </ligand>
</feature>
<feature type="binding site" evidence="10">
    <location>
        <position position="483"/>
    </location>
    <ligand>
        <name>L-glutamate</name>
        <dbReference type="ChEBI" id="CHEBI:29985"/>
    </ligand>
</feature>
<reference evidence="13 14" key="1">
    <citation type="submission" date="2019-03" db="EMBL/GenBank/DDBJ databases">
        <title>Draft genome of Massilia hortus sp. nov., a novel bacterial species of the Oxalobacteraceae family.</title>
        <authorList>
            <person name="Peta V."/>
            <person name="Raths R."/>
            <person name="Bucking H."/>
        </authorList>
    </citation>
    <scope>NUCLEOTIDE SEQUENCE [LARGE SCALE GENOMIC DNA]</scope>
    <source>
        <strain evidence="13 14">ONC3</strain>
    </source>
</reference>
<keyword evidence="6 11" id="KW-0865">Zymogen</keyword>
<dbReference type="InterPro" id="IPR029055">
    <property type="entry name" value="Ntn_hydrolases_N"/>
</dbReference>
<feature type="binding site" evidence="10">
    <location>
        <begin position="461"/>
        <end position="462"/>
    </location>
    <ligand>
        <name>L-glutamate</name>
        <dbReference type="ChEBI" id="CHEBI:29985"/>
    </ligand>
</feature>
<dbReference type="EMBL" id="SPUM01000134">
    <property type="protein sequence ID" value="TFW28734.1"/>
    <property type="molecule type" value="Genomic_DNA"/>
</dbReference>
<evidence type="ECO:0000256" key="1">
    <source>
        <dbReference type="ARBA" id="ARBA00001049"/>
    </source>
</evidence>
<keyword evidence="4 11" id="KW-0808">Transferase</keyword>
<dbReference type="PANTHER" id="PTHR43199">
    <property type="entry name" value="GLUTATHIONE HYDROLASE"/>
    <property type="match status" value="1"/>
</dbReference>
<evidence type="ECO:0000313" key="14">
    <source>
        <dbReference type="Proteomes" id="UP000297258"/>
    </source>
</evidence>
<dbReference type="UniPathway" id="UPA00204"/>
<dbReference type="Proteomes" id="UP000297258">
    <property type="component" value="Unassembled WGS sequence"/>
</dbReference>
<dbReference type="RefSeq" id="WP_135191531.1">
    <property type="nucleotide sequence ID" value="NZ_SPUM01000134.1"/>
</dbReference>
<evidence type="ECO:0000256" key="10">
    <source>
        <dbReference type="PIRSR" id="PIRSR600101-2"/>
    </source>
</evidence>
<feature type="signal peptide" evidence="12">
    <location>
        <begin position="1"/>
        <end position="25"/>
    </location>
</feature>
<evidence type="ECO:0000256" key="2">
    <source>
        <dbReference type="ARBA" id="ARBA00001089"/>
    </source>
</evidence>
<comment type="pathway">
    <text evidence="11">Sulfur metabolism; glutathione metabolism.</text>
</comment>
<evidence type="ECO:0000256" key="3">
    <source>
        <dbReference type="ARBA" id="ARBA00009381"/>
    </source>
</evidence>
<dbReference type="AlphaFoldDB" id="A0A4Y9SU16"/>
<dbReference type="InterPro" id="IPR051792">
    <property type="entry name" value="GGT_bact"/>
</dbReference>
<comment type="similarity">
    <text evidence="3 11">Belongs to the gamma-glutamyltransferase family.</text>
</comment>
<dbReference type="PANTHER" id="PTHR43199:SF1">
    <property type="entry name" value="GLUTATHIONE HYDROLASE PROENZYME"/>
    <property type="match status" value="1"/>
</dbReference>
<dbReference type="Pfam" id="PF01019">
    <property type="entry name" value="G_glu_transpept"/>
    <property type="match status" value="1"/>
</dbReference>
<proteinExistence type="inferred from homology"/>
<comment type="caution">
    <text evidence="13">The sequence shown here is derived from an EMBL/GenBank/DDBJ whole genome shotgun (WGS) entry which is preliminary data.</text>
</comment>
<accession>A0A4Y9SU16</accession>
<comment type="catalytic activity">
    <reaction evidence="8 11">
        <text>an N-terminal (5-L-glutamyl)-[peptide] + an alpha-amino acid = 5-L-glutamyl amino acid + an N-terminal L-alpha-aminoacyl-[peptide]</text>
        <dbReference type="Rhea" id="RHEA:23904"/>
        <dbReference type="Rhea" id="RHEA-COMP:9780"/>
        <dbReference type="Rhea" id="RHEA-COMP:9795"/>
        <dbReference type="ChEBI" id="CHEBI:77644"/>
        <dbReference type="ChEBI" id="CHEBI:78597"/>
        <dbReference type="ChEBI" id="CHEBI:78599"/>
        <dbReference type="ChEBI" id="CHEBI:78608"/>
        <dbReference type="EC" id="2.3.2.2"/>
    </reaction>
</comment>
<sequence length="585" mass="62152">MTISARALACGLTLSIILNVPLAWAKTPVATGTGGAVATISEKASESAMAILNRGGNAIDAAVAAAATLGVTDPFSCGIGGGGFMVIYLAKDKRVITIDHRETAPASFTPTVFQQKGKPVDFDTAVASGMSVGVPGTVRGWHEALTRYGTMSFKQVLAPAIDVATKGFPVSPTLHKLTVENEKKFRLFSTTSALYLRNGKAVPVDTVLRNPDLAKAYRELAARGPKAFYEGPMARAIVGAVNSPPLAEGASVRPGKMTMADLANYEARIRPPVHTTYRGYDLYGMGLPSSGGIAVGEALNILEGYDLKALPRSEVDHLYLEASRLVFADRNAYLADPEFVDVPVAGLLSKQFAAQRRRLINPNGAAIRATAGDPYQFQNDQSFPLRPQASAARAREGAHTTHLTVSDKDGNVVSYTFTIESWGGSGITVPGYGFLLNNEMTDFDFVGPRPNVPEAYKRPRSSMAPTIALKSGKPAFTIGSPGGATIITTVLQTIINHVDLGMPMDQAVNTPRMSQRNESETSIEPGFSATEQARALVRYGHQWEAKPEEIGAANALVFNPDGTVTAVSESLRHGIGAAMVQHRGH</sequence>
<dbReference type="InterPro" id="IPR043138">
    <property type="entry name" value="GGT_lsub"/>
</dbReference>
<keyword evidence="12" id="KW-0732">Signal</keyword>
<evidence type="ECO:0000256" key="8">
    <source>
        <dbReference type="ARBA" id="ARBA00047417"/>
    </source>
</evidence>
<keyword evidence="7 11" id="KW-0012">Acyltransferase</keyword>
<dbReference type="InterPro" id="IPR000101">
    <property type="entry name" value="GGT_peptidase"/>
</dbReference>
<protein>
    <recommendedName>
        <fullName evidence="11">Glutathione hydrolase proenzyme</fullName>
        <ecNumber evidence="11">2.3.2.2</ecNumber>
        <ecNumber evidence="11">3.4.19.13</ecNumber>
    </recommendedName>
    <component>
        <recommendedName>
            <fullName evidence="11">Glutathione hydrolase large chain</fullName>
        </recommendedName>
    </component>
    <component>
        <recommendedName>
            <fullName evidence="11">Glutathione hydrolase small chain</fullName>
        </recommendedName>
    </component>
</protein>
<feature type="binding site" evidence="10">
    <location>
        <position position="442"/>
    </location>
    <ligand>
        <name>L-glutamate</name>
        <dbReference type="ChEBI" id="CHEBI:29985"/>
    </ligand>
</feature>
<comment type="catalytic activity">
    <reaction evidence="1 11">
        <text>an S-substituted glutathione + H2O = an S-substituted L-cysteinylglycine + L-glutamate</text>
        <dbReference type="Rhea" id="RHEA:59468"/>
        <dbReference type="ChEBI" id="CHEBI:15377"/>
        <dbReference type="ChEBI" id="CHEBI:29985"/>
        <dbReference type="ChEBI" id="CHEBI:90779"/>
        <dbReference type="ChEBI" id="CHEBI:143103"/>
        <dbReference type="EC" id="3.4.19.13"/>
    </reaction>
</comment>
<dbReference type="Gene3D" id="1.10.246.130">
    <property type="match status" value="1"/>
</dbReference>
<dbReference type="NCBIfam" id="TIGR00066">
    <property type="entry name" value="g_glut_trans"/>
    <property type="match status" value="1"/>
</dbReference>
<evidence type="ECO:0000256" key="6">
    <source>
        <dbReference type="ARBA" id="ARBA00023145"/>
    </source>
</evidence>
<dbReference type="Gene3D" id="3.60.20.40">
    <property type="match status" value="1"/>
</dbReference>
<gene>
    <name evidence="13" type="primary">ggt</name>
    <name evidence="13" type="ORF">E4O92_20555</name>
</gene>
<name>A0A4Y9SU16_9BURK</name>
<dbReference type="InterPro" id="IPR043137">
    <property type="entry name" value="GGT_ssub_C"/>
</dbReference>
<dbReference type="GO" id="GO:0103068">
    <property type="term" value="F:leukotriene C4 gamma-glutamyl transferase activity"/>
    <property type="evidence" value="ECO:0007669"/>
    <property type="project" value="UniProtKB-EC"/>
</dbReference>
<dbReference type="EC" id="3.4.19.13" evidence="11"/>
<keyword evidence="11" id="KW-0317">Glutathione biosynthesis</keyword>
<keyword evidence="5 11" id="KW-0378">Hydrolase</keyword>
<evidence type="ECO:0000256" key="9">
    <source>
        <dbReference type="PIRSR" id="PIRSR600101-1"/>
    </source>
</evidence>
<feature type="chain" id="PRO_5021351616" description="Glutathione hydrolase proenzyme" evidence="12">
    <location>
        <begin position="26"/>
        <end position="585"/>
    </location>
</feature>
<evidence type="ECO:0000256" key="5">
    <source>
        <dbReference type="ARBA" id="ARBA00022801"/>
    </source>
</evidence>
<evidence type="ECO:0000313" key="13">
    <source>
        <dbReference type="EMBL" id="TFW28734.1"/>
    </source>
</evidence>
<evidence type="ECO:0000256" key="12">
    <source>
        <dbReference type="SAM" id="SignalP"/>
    </source>
</evidence>
<dbReference type="GO" id="GO:0006750">
    <property type="term" value="P:glutathione biosynthetic process"/>
    <property type="evidence" value="ECO:0007669"/>
    <property type="project" value="UniProtKB-KW"/>
</dbReference>
<evidence type="ECO:0000256" key="11">
    <source>
        <dbReference type="RuleBase" id="RU368036"/>
    </source>
</evidence>
<dbReference type="OrthoDB" id="5297205at2"/>
<dbReference type="GO" id="GO:0036374">
    <property type="term" value="F:glutathione hydrolase activity"/>
    <property type="evidence" value="ECO:0007669"/>
    <property type="project" value="UniProtKB-UniRule"/>
</dbReference>
<dbReference type="EC" id="2.3.2.2" evidence="11"/>
<feature type="active site" description="Nucleophile" evidence="9">
    <location>
        <position position="400"/>
    </location>
</feature>
<dbReference type="PRINTS" id="PR01210">
    <property type="entry name" value="GGTRANSPTASE"/>
</dbReference>